<feature type="region of interest" description="Disordered" evidence="1">
    <location>
        <begin position="1"/>
        <end position="98"/>
    </location>
</feature>
<feature type="compositionally biased region" description="Basic residues" evidence="1">
    <location>
        <begin position="31"/>
        <end position="40"/>
    </location>
</feature>
<dbReference type="Gramene" id="TVT97575">
    <property type="protein sequence ID" value="TVT97575"/>
    <property type="gene ID" value="EJB05_57170"/>
</dbReference>
<proteinExistence type="predicted"/>
<gene>
    <name evidence="2" type="ORF">EJB05_57170</name>
</gene>
<feature type="non-terminal residue" evidence="2">
    <location>
        <position position="1"/>
    </location>
</feature>
<dbReference type="OrthoDB" id="590031at2759"/>
<feature type="compositionally biased region" description="Basic and acidic residues" evidence="1">
    <location>
        <begin position="68"/>
        <end position="90"/>
    </location>
</feature>
<evidence type="ECO:0000256" key="1">
    <source>
        <dbReference type="SAM" id="MobiDB-lite"/>
    </source>
</evidence>
<evidence type="ECO:0000313" key="2">
    <source>
        <dbReference type="EMBL" id="TVT97575.1"/>
    </source>
</evidence>
<dbReference type="PANTHER" id="PTHR33085">
    <property type="entry name" value="OS12G0113100 PROTEIN-RELATED"/>
    <property type="match status" value="1"/>
</dbReference>
<dbReference type="Proteomes" id="UP000324897">
    <property type="component" value="Unassembled WGS sequence"/>
</dbReference>
<dbReference type="Pfam" id="PF07893">
    <property type="entry name" value="DUF1668"/>
    <property type="match status" value="1"/>
</dbReference>
<sequence length="471" mass="52021">MPDGRTKKLRKSMCSEEQVAAADHASASPPRKIKKKKQKMKSQMMAEEEAAAAVACASTSRRKKKSEKPKESKWKVKEGMPDEEKEKKQDEAEEEEKPSSLYLVVRHAVIMAPAYSLFEVRHTQKSAEHPVPFPYRLQYLNGQHDMSFVAGRDITTAFVDRRGRWLRIGRPGAELTTIVYDCKTGTVAKGPCLAESKYSPVVVAVGEKVYALTRMPAMSMLPEFPPLFEVLDLSGASSCVDDGRLINCAWRPLPFTSLFDDVMEGWSRGDRAPAEAESYAVVAQRYILLSIAKDPFSPRQAGTVAFDVFAEEWLYLDENNLPFVGPAVPYGRLFLGRPKSKDSNNNLTAYDISVSLAAETNTMTLSVTEVPIAVGMTDGPPLRPGQFFASLGNGVICTVGCWSEGWTGDEELVRDGIYFNFHTPVKVVCSDDEQGKIVLSGSPSKYFFRLHEPGCRLLAPSLVAAPCLTVI</sequence>
<organism evidence="2 3">
    <name type="scientific">Eragrostis curvula</name>
    <name type="common">weeping love grass</name>
    <dbReference type="NCBI Taxonomy" id="38414"/>
    <lineage>
        <taxon>Eukaryota</taxon>
        <taxon>Viridiplantae</taxon>
        <taxon>Streptophyta</taxon>
        <taxon>Embryophyta</taxon>
        <taxon>Tracheophyta</taxon>
        <taxon>Spermatophyta</taxon>
        <taxon>Magnoliopsida</taxon>
        <taxon>Liliopsida</taxon>
        <taxon>Poales</taxon>
        <taxon>Poaceae</taxon>
        <taxon>PACMAD clade</taxon>
        <taxon>Chloridoideae</taxon>
        <taxon>Eragrostideae</taxon>
        <taxon>Eragrostidinae</taxon>
        <taxon>Eragrostis</taxon>
    </lineage>
</organism>
<dbReference type="AlphaFoldDB" id="A0A5J9SH14"/>
<dbReference type="EMBL" id="RWGY01000981">
    <property type="protein sequence ID" value="TVT97575.1"/>
    <property type="molecule type" value="Genomic_DNA"/>
</dbReference>
<comment type="caution">
    <text evidence="2">The sequence shown here is derived from an EMBL/GenBank/DDBJ whole genome shotgun (WGS) entry which is preliminary data.</text>
</comment>
<dbReference type="PANTHER" id="PTHR33085:SF37">
    <property type="entry name" value="OS12G0139800 PROTEIN"/>
    <property type="match status" value="1"/>
</dbReference>
<name>A0A5J9SH14_9POAL</name>
<evidence type="ECO:0000313" key="3">
    <source>
        <dbReference type="Proteomes" id="UP000324897"/>
    </source>
</evidence>
<keyword evidence="3" id="KW-1185">Reference proteome</keyword>
<dbReference type="InterPro" id="IPR012871">
    <property type="entry name" value="DUF1668_ORYSA"/>
</dbReference>
<accession>A0A5J9SH14</accession>
<reference evidence="2 3" key="1">
    <citation type="journal article" date="2019" name="Sci. Rep.">
        <title>A high-quality genome of Eragrostis curvula grass provides insights into Poaceae evolution and supports new strategies to enhance forage quality.</title>
        <authorList>
            <person name="Carballo J."/>
            <person name="Santos B.A.C.M."/>
            <person name="Zappacosta D."/>
            <person name="Garbus I."/>
            <person name="Selva J.P."/>
            <person name="Gallo C.A."/>
            <person name="Diaz A."/>
            <person name="Albertini E."/>
            <person name="Caccamo M."/>
            <person name="Echenique V."/>
        </authorList>
    </citation>
    <scope>NUCLEOTIDE SEQUENCE [LARGE SCALE GENOMIC DNA]</scope>
    <source>
        <strain evidence="3">cv. Victoria</strain>
        <tissue evidence="2">Leaf</tissue>
    </source>
</reference>
<protein>
    <submittedName>
        <fullName evidence="2">Uncharacterized protein</fullName>
    </submittedName>
</protein>